<dbReference type="InterPro" id="IPR009057">
    <property type="entry name" value="Homeodomain-like_sf"/>
</dbReference>
<dbReference type="Gene3D" id="1.10.10.60">
    <property type="entry name" value="Homeodomain-like"/>
    <property type="match status" value="1"/>
</dbReference>
<evidence type="ECO:0000256" key="2">
    <source>
        <dbReference type="SAM" id="MobiDB-lite"/>
    </source>
</evidence>
<gene>
    <name evidence="4" type="ORF">E2C01_042020</name>
</gene>
<dbReference type="OrthoDB" id="6783302at2759"/>
<dbReference type="Proteomes" id="UP000324222">
    <property type="component" value="Unassembled WGS sequence"/>
</dbReference>
<dbReference type="AlphaFoldDB" id="A0A5B7FP24"/>
<dbReference type="GO" id="GO:0003677">
    <property type="term" value="F:DNA binding"/>
    <property type="evidence" value="ECO:0007669"/>
    <property type="project" value="InterPro"/>
</dbReference>
<dbReference type="SUPFAM" id="SSF46689">
    <property type="entry name" value="Homeodomain-like"/>
    <property type="match status" value="1"/>
</dbReference>
<reference evidence="4 5" key="1">
    <citation type="submission" date="2019-05" db="EMBL/GenBank/DDBJ databases">
        <title>Another draft genome of Portunus trituberculatus and its Hox gene families provides insights of decapod evolution.</title>
        <authorList>
            <person name="Jeong J.-H."/>
            <person name="Song I."/>
            <person name="Kim S."/>
            <person name="Choi T."/>
            <person name="Kim D."/>
            <person name="Ryu S."/>
            <person name="Kim W."/>
        </authorList>
    </citation>
    <scope>NUCLEOTIDE SEQUENCE [LARGE SCALE GENOMIC DNA]</scope>
    <source>
        <tissue evidence="4">Muscle</tissue>
    </source>
</reference>
<accession>A0A5B7FP24</accession>
<keyword evidence="5" id="KW-1185">Reference proteome</keyword>
<feature type="domain" description="HTH psq-type" evidence="3">
    <location>
        <begin position="15"/>
        <end position="65"/>
    </location>
</feature>
<evidence type="ECO:0000259" key="3">
    <source>
        <dbReference type="Pfam" id="PF04218"/>
    </source>
</evidence>
<dbReference type="Pfam" id="PF04218">
    <property type="entry name" value="CENP-B_N"/>
    <property type="match status" value="1"/>
</dbReference>
<comment type="caution">
    <text evidence="4">The sequence shown here is derived from an EMBL/GenBank/DDBJ whole genome shotgun (WGS) entry which is preliminary data.</text>
</comment>
<organism evidence="4 5">
    <name type="scientific">Portunus trituberculatus</name>
    <name type="common">Swimming crab</name>
    <name type="synonym">Neptunus trituberculatus</name>
    <dbReference type="NCBI Taxonomy" id="210409"/>
    <lineage>
        <taxon>Eukaryota</taxon>
        <taxon>Metazoa</taxon>
        <taxon>Ecdysozoa</taxon>
        <taxon>Arthropoda</taxon>
        <taxon>Crustacea</taxon>
        <taxon>Multicrustacea</taxon>
        <taxon>Malacostraca</taxon>
        <taxon>Eumalacostraca</taxon>
        <taxon>Eucarida</taxon>
        <taxon>Decapoda</taxon>
        <taxon>Pleocyemata</taxon>
        <taxon>Brachyura</taxon>
        <taxon>Eubrachyura</taxon>
        <taxon>Portunoidea</taxon>
        <taxon>Portunidae</taxon>
        <taxon>Portuninae</taxon>
        <taxon>Portunus</taxon>
    </lineage>
</organism>
<feature type="compositionally biased region" description="Polar residues" evidence="2">
    <location>
        <begin position="93"/>
        <end position="102"/>
    </location>
</feature>
<evidence type="ECO:0000313" key="4">
    <source>
        <dbReference type="EMBL" id="MPC48252.1"/>
    </source>
</evidence>
<evidence type="ECO:0000313" key="5">
    <source>
        <dbReference type="Proteomes" id="UP000324222"/>
    </source>
</evidence>
<feature type="region of interest" description="Disordered" evidence="2">
    <location>
        <begin position="91"/>
        <end position="110"/>
    </location>
</feature>
<sequence>MAPKRPTPSTPSAAKKRKVLSLAQKMEMIESVEGGLGWTEAAKKFGLHEASVRTIYKTRDKIRQKQVDQKKINMDGVAIREKARNLYEHLAQQEPTSSTSAPATFIASRG</sequence>
<dbReference type="GO" id="GO:0005634">
    <property type="term" value="C:nucleus"/>
    <property type="evidence" value="ECO:0007669"/>
    <property type="project" value="UniProtKB-SubCell"/>
</dbReference>
<proteinExistence type="predicted"/>
<evidence type="ECO:0000256" key="1">
    <source>
        <dbReference type="ARBA" id="ARBA00004123"/>
    </source>
</evidence>
<name>A0A5B7FP24_PORTR</name>
<dbReference type="EMBL" id="VSRR010008186">
    <property type="protein sequence ID" value="MPC48252.1"/>
    <property type="molecule type" value="Genomic_DNA"/>
</dbReference>
<dbReference type="InterPro" id="IPR007889">
    <property type="entry name" value="HTH_Psq"/>
</dbReference>
<protein>
    <recommendedName>
        <fullName evidence="3">HTH psq-type domain-containing protein</fullName>
    </recommendedName>
</protein>
<comment type="subcellular location">
    <subcellularLocation>
        <location evidence="1">Nucleus</location>
    </subcellularLocation>
</comment>